<evidence type="ECO:0000313" key="2">
    <source>
        <dbReference type="EMBL" id="ABI67424.1"/>
    </source>
</evidence>
<dbReference type="HOGENOM" id="CLU_071013_1_0_9"/>
<gene>
    <name evidence="2" type="ordered locus">Swol_0066</name>
</gene>
<dbReference type="GO" id="GO:0016779">
    <property type="term" value="F:nucleotidyltransferase activity"/>
    <property type="evidence" value="ECO:0007669"/>
    <property type="project" value="UniProtKB-ARBA"/>
</dbReference>
<dbReference type="eggNOG" id="COG2266">
    <property type="taxonomic scope" value="Bacteria"/>
</dbReference>
<dbReference type="OrthoDB" id="159246at2"/>
<dbReference type="AlphaFoldDB" id="Q0B0T0"/>
<protein>
    <recommendedName>
        <fullName evidence="1">MobA-like NTP transferase domain-containing protein</fullName>
    </recommendedName>
</protein>
<organism evidence="2 3">
    <name type="scientific">Syntrophomonas wolfei subsp. wolfei (strain DSM 2245B / Goettingen)</name>
    <dbReference type="NCBI Taxonomy" id="335541"/>
    <lineage>
        <taxon>Bacteria</taxon>
        <taxon>Bacillati</taxon>
        <taxon>Bacillota</taxon>
        <taxon>Clostridia</taxon>
        <taxon>Eubacteriales</taxon>
        <taxon>Syntrophomonadaceae</taxon>
        <taxon>Syntrophomonas</taxon>
    </lineage>
</organism>
<dbReference type="KEGG" id="swo:Swol_0066"/>
<dbReference type="EMBL" id="CP000448">
    <property type="protein sequence ID" value="ABI67424.1"/>
    <property type="molecule type" value="Genomic_DNA"/>
</dbReference>
<evidence type="ECO:0000313" key="3">
    <source>
        <dbReference type="Proteomes" id="UP000001968"/>
    </source>
</evidence>
<sequence>MQYDAVILAGGVNSSELKKIAPYDNEALIIIGKYPMIYYVYNALRQSSQVRNIVISGPTEALRNIFAREEKLFFVEGGKNAVESLACAVKLLREKGTTERLLVLPTDIPFITTTAIDDFANQCQNYEADFFYAITSREVNELKFPGVMRTYVKLKDGVFTGGNLFILRSEIIDQVLEKASQIVERRKNPLAIASLFGFGLMWRYLTRRLSIAAAEKRFFKVLGIKGKAIISPYAEVGVDVDKPSDLEIAQKYLLDLTL</sequence>
<dbReference type="Gene3D" id="3.90.550.10">
    <property type="entry name" value="Spore Coat Polysaccharide Biosynthesis Protein SpsA, Chain A"/>
    <property type="match status" value="1"/>
</dbReference>
<accession>Q0B0T0</accession>
<dbReference type="Proteomes" id="UP000001968">
    <property type="component" value="Chromosome"/>
</dbReference>
<evidence type="ECO:0000259" key="1">
    <source>
        <dbReference type="Pfam" id="PF12804"/>
    </source>
</evidence>
<feature type="domain" description="MobA-like NTP transferase" evidence="1">
    <location>
        <begin position="5"/>
        <end position="139"/>
    </location>
</feature>
<dbReference type="SUPFAM" id="SSF53448">
    <property type="entry name" value="Nucleotide-diphospho-sugar transferases"/>
    <property type="match status" value="1"/>
</dbReference>
<keyword evidence="3" id="KW-1185">Reference proteome</keyword>
<name>Q0B0T0_SYNWW</name>
<dbReference type="RefSeq" id="WP_011639535.1">
    <property type="nucleotide sequence ID" value="NC_008346.1"/>
</dbReference>
<proteinExistence type="predicted"/>
<dbReference type="Pfam" id="PF12804">
    <property type="entry name" value="NTP_transf_3"/>
    <property type="match status" value="1"/>
</dbReference>
<reference evidence="3" key="1">
    <citation type="journal article" date="2010" name="Environ. Microbiol.">
        <title>The genome of Syntrophomonas wolfei: new insights into syntrophic metabolism and biohydrogen production.</title>
        <authorList>
            <person name="Sieber J.R."/>
            <person name="Sims D.R."/>
            <person name="Han C."/>
            <person name="Kim E."/>
            <person name="Lykidis A."/>
            <person name="Lapidus A.L."/>
            <person name="McDonnald E."/>
            <person name="Rohlin L."/>
            <person name="Culley D.E."/>
            <person name="Gunsalus R."/>
            <person name="McInerney M.J."/>
        </authorList>
    </citation>
    <scope>NUCLEOTIDE SEQUENCE [LARGE SCALE GENOMIC DNA]</scope>
    <source>
        <strain evidence="3">DSM 2245B / Goettingen</strain>
    </source>
</reference>
<dbReference type="InterPro" id="IPR025877">
    <property type="entry name" value="MobA-like_NTP_Trfase"/>
</dbReference>
<dbReference type="STRING" id="335541.Swol_0066"/>
<dbReference type="InterPro" id="IPR029044">
    <property type="entry name" value="Nucleotide-diphossugar_trans"/>
</dbReference>